<feature type="domain" description="SAF" evidence="2">
    <location>
        <begin position="42"/>
        <end position="104"/>
    </location>
</feature>
<name>A0ABN1FHS9_9BACI</name>
<protein>
    <submittedName>
        <fullName evidence="3">Flp pilus assembly protein CpaB</fullName>
    </submittedName>
</protein>
<sequence>MKAKKILLLALLSGIITTGIFYLVVIQNSSADSAQAEKPEMETVVVASTDIKQDEKLTEENTTVKDMVKADVHSDAVRNREEIVGKYTASAIKSDEVLLQHRIREQGETTEFLSRKINEEMRGVSINVKYDASVSNLTVPEDYVDVYLNTVEKPDATPIMVKTELLFKKLRVLAVGERIIEKGKTEGEEKYITVTLEVTPEQALELINSAQVGTFHLALHSRLKSDEKTKKNDTDEESANAETDQPNEHSKTSEDKKDSQAKESAKKENKKTDDNKNDDNK</sequence>
<dbReference type="RefSeq" id="WP_343809790.1">
    <property type="nucleotide sequence ID" value="NZ_BAAADS010000001.1"/>
</dbReference>
<gene>
    <name evidence="3" type="primary">cpaB</name>
    <name evidence="3" type="ORF">GCM10009001_03840</name>
</gene>
<keyword evidence="4" id="KW-1185">Reference proteome</keyword>
<accession>A0ABN1FHS9</accession>
<dbReference type="InterPro" id="IPR031571">
    <property type="entry name" value="RcpC_dom"/>
</dbReference>
<dbReference type="Proteomes" id="UP001500866">
    <property type="component" value="Unassembled WGS sequence"/>
</dbReference>
<reference evidence="3 4" key="1">
    <citation type="journal article" date="2019" name="Int. J. Syst. Evol. Microbiol.">
        <title>The Global Catalogue of Microorganisms (GCM) 10K type strain sequencing project: providing services to taxonomists for standard genome sequencing and annotation.</title>
        <authorList>
            <consortium name="The Broad Institute Genomics Platform"/>
            <consortium name="The Broad Institute Genome Sequencing Center for Infectious Disease"/>
            <person name="Wu L."/>
            <person name="Ma J."/>
        </authorList>
    </citation>
    <scope>NUCLEOTIDE SEQUENCE [LARGE SCALE GENOMIC DNA]</scope>
    <source>
        <strain evidence="3 4">JCM 15395</strain>
    </source>
</reference>
<feature type="region of interest" description="Disordered" evidence="1">
    <location>
        <begin position="224"/>
        <end position="281"/>
    </location>
</feature>
<evidence type="ECO:0000259" key="2">
    <source>
        <dbReference type="SMART" id="SM00858"/>
    </source>
</evidence>
<dbReference type="Gene3D" id="3.90.1210.10">
    <property type="entry name" value="Antifreeze-like/N-acetylneuraminic acid synthase C-terminal domain"/>
    <property type="match status" value="1"/>
</dbReference>
<feature type="compositionally biased region" description="Basic and acidic residues" evidence="1">
    <location>
        <begin position="246"/>
        <end position="281"/>
    </location>
</feature>
<dbReference type="NCBIfam" id="TIGR03177">
    <property type="entry name" value="pilus_cpaB"/>
    <property type="match status" value="1"/>
</dbReference>
<proteinExistence type="predicted"/>
<dbReference type="EMBL" id="BAAADS010000001">
    <property type="protein sequence ID" value="GAA0591047.1"/>
    <property type="molecule type" value="Genomic_DNA"/>
</dbReference>
<dbReference type="Pfam" id="PF08666">
    <property type="entry name" value="SAF"/>
    <property type="match status" value="1"/>
</dbReference>
<evidence type="ECO:0000256" key="1">
    <source>
        <dbReference type="SAM" id="MobiDB-lite"/>
    </source>
</evidence>
<evidence type="ECO:0000313" key="3">
    <source>
        <dbReference type="EMBL" id="GAA0591047.1"/>
    </source>
</evidence>
<feature type="compositionally biased region" description="Basic and acidic residues" evidence="1">
    <location>
        <begin position="224"/>
        <end position="233"/>
    </location>
</feature>
<dbReference type="InterPro" id="IPR013974">
    <property type="entry name" value="SAF"/>
</dbReference>
<dbReference type="Pfam" id="PF16976">
    <property type="entry name" value="RcpC"/>
    <property type="match status" value="1"/>
</dbReference>
<organism evidence="3 4">
    <name type="scientific">Virgibacillus siamensis</name>
    <dbReference type="NCBI Taxonomy" id="480071"/>
    <lineage>
        <taxon>Bacteria</taxon>
        <taxon>Bacillati</taxon>
        <taxon>Bacillota</taxon>
        <taxon>Bacilli</taxon>
        <taxon>Bacillales</taxon>
        <taxon>Bacillaceae</taxon>
        <taxon>Virgibacillus</taxon>
    </lineage>
</organism>
<dbReference type="CDD" id="cd11614">
    <property type="entry name" value="SAF_CpaB_FlgA_like"/>
    <property type="match status" value="1"/>
</dbReference>
<evidence type="ECO:0000313" key="4">
    <source>
        <dbReference type="Proteomes" id="UP001500866"/>
    </source>
</evidence>
<comment type="caution">
    <text evidence="3">The sequence shown here is derived from an EMBL/GenBank/DDBJ whole genome shotgun (WGS) entry which is preliminary data.</text>
</comment>
<dbReference type="SMART" id="SM00858">
    <property type="entry name" value="SAF"/>
    <property type="match status" value="1"/>
</dbReference>
<dbReference type="InterPro" id="IPR017592">
    <property type="entry name" value="Pilus_assmbl_Flp-typ_CpaB"/>
</dbReference>